<feature type="transmembrane region" description="Helical" evidence="1">
    <location>
        <begin position="39"/>
        <end position="58"/>
    </location>
</feature>
<gene>
    <name evidence="2" type="ORF">JOF44_002784</name>
</gene>
<feature type="transmembrane region" description="Helical" evidence="1">
    <location>
        <begin position="6"/>
        <end position="27"/>
    </location>
</feature>
<dbReference type="EMBL" id="JAGIOC010000001">
    <property type="protein sequence ID" value="MBP2409881.1"/>
    <property type="molecule type" value="Genomic_DNA"/>
</dbReference>
<reference evidence="2 3" key="1">
    <citation type="submission" date="2021-03" db="EMBL/GenBank/DDBJ databases">
        <title>Sequencing the genomes of 1000 actinobacteria strains.</title>
        <authorList>
            <person name="Klenk H.-P."/>
        </authorList>
    </citation>
    <scope>NUCLEOTIDE SEQUENCE [LARGE SCALE GENOMIC DNA]</scope>
    <source>
        <strain evidence="2 3">DSM 14564</strain>
    </source>
</reference>
<dbReference type="Proteomes" id="UP000698222">
    <property type="component" value="Unassembled WGS sequence"/>
</dbReference>
<evidence type="ECO:0000313" key="3">
    <source>
        <dbReference type="Proteomes" id="UP000698222"/>
    </source>
</evidence>
<keyword evidence="1" id="KW-0472">Membrane</keyword>
<evidence type="ECO:0000313" key="2">
    <source>
        <dbReference type="EMBL" id="MBP2409881.1"/>
    </source>
</evidence>
<keyword evidence="1" id="KW-1133">Transmembrane helix</keyword>
<keyword evidence="1" id="KW-0812">Transmembrane</keyword>
<comment type="caution">
    <text evidence="2">The sequence shown here is derived from an EMBL/GenBank/DDBJ whole genome shotgun (WGS) entry which is preliminary data.</text>
</comment>
<name>A0ABS4YM52_9MICO</name>
<evidence type="ECO:0000256" key="1">
    <source>
        <dbReference type="SAM" id="Phobius"/>
    </source>
</evidence>
<proteinExistence type="predicted"/>
<organism evidence="2 3">
    <name type="scientific">Brachybacterium fresconis</name>
    <dbReference type="NCBI Taxonomy" id="173363"/>
    <lineage>
        <taxon>Bacteria</taxon>
        <taxon>Bacillati</taxon>
        <taxon>Actinomycetota</taxon>
        <taxon>Actinomycetes</taxon>
        <taxon>Micrococcales</taxon>
        <taxon>Dermabacteraceae</taxon>
        <taxon>Brachybacterium</taxon>
    </lineage>
</organism>
<protein>
    <submittedName>
        <fullName evidence="2">Uncharacterized protein YqgC (DUF456 family)</fullName>
    </submittedName>
</protein>
<dbReference type="RefSeq" id="WP_209892601.1">
    <property type="nucleotide sequence ID" value="NZ_BAAAJV010000046.1"/>
</dbReference>
<sequence>MSGLTTVLFIVAGILLLTALVSLYLSNVTFRKSRGVSRWVIYLSSAGLLVAVAAVLTAL</sequence>
<keyword evidence="3" id="KW-1185">Reference proteome</keyword>
<accession>A0ABS4YM52</accession>